<dbReference type="GO" id="GO:0016020">
    <property type="term" value="C:membrane"/>
    <property type="evidence" value="ECO:0007669"/>
    <property type="project" value="UniProtKB-SubCell"/>
</dbReference>
<feature type="transmembrane region" description="Helical" evidence="5">
    <location>
        <begin position="206"/>
        <end position="224"/>
    </location>
</feature>
<sequence length="231" mass="25988">MFKQLKALLWSRKELLLANKQNSIALLFPLIFTAIYSFMYKDMPDGNQFIFMFTTATLSGMVGMILPITVSEEDEKHNQRSLLLSGVTYEVYLLANIIIPLVVIILYLLTLPLLLRVGLTNWLAYLAVNIVTSFVILTLYMIVALLCDTQSKASLAAMPVMFATMLLPMLAMGDEGLAKMIHYTPLGAYTKWNVEGAEYVLTDKTFLILLVWLVLALLIAGALIRRKKVKE</sequence>
<evidence type="ECO:0000256" key="2">
    <source>
        <dbReference type="ARBA" id="ARBA00022692"/>
    </source>
</evidence>
<feature type="transmembrane region" description="Helical" evidence="5">
    <location>
        <begin position="50"/>
        <end position="70"/>
    </location>
</feature>
<dbReference type="GO" id="GO:0140359">
    <property type="term" value="F:ABC-type transporter activity"/>
    <property type="evidence" value="ECO:0007669"/>
    <property type="project" value="InterPro"/>
</dbReference>
<evidence type="ECO:0000259" key="6">
    <source>
        <dbReference type="Pfam" id="PF12698"/>
    </source>
</evidence>
<feature type="transmembrane region" description="Helical" evidence="5">
    <location>
        <begin position="91"/>
        <end position="110"/>
    </location>
</feature>
<name>A0A3L9DTB4_9STRE</name>
<keyword evidence="8" id="KW-1185">Reference proteome</keyword>
<accession>A0A3L9DTB4</accession>
<keyword evidence="4 5" id="KW-0472">Membrane</keyword>
<keyword evidence="2 5" id="KW-0812">Transmembrane</keyword>
<feature type="transmembrane region" description="Helical" evidence="5">
    <location>
        <begin position="122"/>
        <end position="146"/>
    </location>
</feature>
<dbReference type="OrthoDB" id="2136245at2"/>
<evidence type="ECO:0000256" key="5">
    <source>
        <dbReference type="SAM" id="Phobius"/>
    </source>
</evidence>
<evidence type="ECO:0000313" key="7">
    <source>
        <dbReference type="EMBL" id="RLY03253.1"/>
    </source>
</evidence>
<comment type="caution">
    <text evidence="7">The sequence shown here is derived from an EMBL/GenBank/DDBJ whole genome shotgun (WGS) entry which is preliminary data.</text>
</comment>
<evidence type="ECO:0000313" key="8">
    <source>
        <dbReference type="Proteomes" id="UP000279194"/>
    </source>
</evidence>
<evidence type="ECO:0000256" key="4">
    <source>
        <dbReference type="ARBA" id="ARBA00023136"/>
    </source>
</evidence>
<dbReference type="RefSeq" id="WP_121835489.1">
    <property type="nucleotide sequence ID" value="NZ_CP163513.1"/>
</dbReference>
<dbReference type="Proteomes" id="UP000279194">
    <property type="component" value="Unassembled WGS sequence"/>
</dbReference>
<dbReference type="InterPro" id="IPR013525">
    <property type="entry name" value="ABC2_TM"/>
</dbReference>
<comment type="subcellular location">
    <subcellularLocation>
        <location evidence="1">Membrane</location>
        <topology evidence="1">Multi-pass membrane protein</topology>
    </subcellularLocation>
</comment>
<dbReference type="EMBL" id="RCVM01000009">
    <property type="protein sequence ID" value="RLY03253.1"/>
    <property type="molecule type" value="Genomic_DNA"/>
</dbReference>
<proteinExistence type="predicted"/>
<feature type="transmembrane region" description="Helical" evidence="5">
    <location>
        <begin position="153"/>
        <end position="171"/>
    </location>
</feature>
<dbReference type="AlphaFoldDB" id="A0A3L9DTB4"/>
<gene>
    <name evidence="7" type="ORF">EAF07_05610</name>
</gene>
<evidence type="ECO:0000256" key="3">
    <source>
        <dbReference type="ARBA" id="ARBA00022989"/>
    </source>
</evidence>
<evidence type="ECO:0000256" key="1">
    <source>
        <dbReference type="ARBA" id="ARBA00004141"/>
    </source>
</evidence>
<organism evidence="7 8">
    <name type="scientific">Streptococcus hillyeri</name>
    <dbReference type="NCBI Taxonomy" id="2282420"/>
    <lineage>
        <taxon>Bacteria</taxon>
        <taxon>Bacillati</taxon>
        <taxon>Bacillota</taxon>
        <taxon>Bacilli</taxon>
        <taxon>Lactobacillales</taxon>
        <taxon>Streptococcaceae</taxon>
        <taxon>Streptococcus</taxon>
    </lineage>
</organism>
<reference evidence="7 8" key="1">
    <citation type="submission" date="2018-10" db="EMBL/GenBank/DDBJ databases">
        <title>Streptococcus hillyeri sp. nov., isolated from equine tracheal sample.</title>
        <authorList>
            <person name="Macfadyen A.C."/>
            <person name="Waller A."/>
            <person name="Paterson G.K."/>
        </authorList>
    </citation>
    <scope>NUCLEOTIDE SEQUENCE [LARGE SCALE GENOMIC DNA]</scope>
    <source>
        <strain evidence="7 8">28462</strain>
    </source>
</reference>
<dbReference type="Pfam" id="PF12698">
    <property type="entry name" value="ABC2_membrane_3"/>
    <property type="match status" value="1"/>
</dbReference>
<protein>
    <submittedName>
        <fullName evidence="7">ABC transporter permease</fullName>
    </submittedName>
</protein>
<feature type="transmembrane region" description="Helical" evidence="5">
    <location>
        <begin position="21"/>
        <end position="38"/>
    </location>
</feature>
<feature type="domain" description="ABC-2 type transporter transmembrane" evidence="6">
    <location>
        <begin position="49"/>
        <end position="221"/>
    </location>
</feature>
<keyword evidence="3 5" id="KW-1133">Transmembrane helix</keyword>